<accession>A0A179ICD9</accession>
<feature type="region of interest" description="Disordered" evidence="1">
    <location>
        <begin position="1"/>
        <end position="207"/>
    </location>
</feature>
<sequence>MSSMFKKKGAPAFKPKIPSARARPAAPAPAPAPAPVTKPVQPPASIEDAVQEPPAEALEIQAPSDSVNHSQNPNEPPTPEPSQSARRRRSSAASTSKSIQDAAMRKALAEAARSNVDAVVEDTPADAPADALTDAPAETGEIVNQVESVPATRRQTRQRRASQAAQAKSTVEVQQPQTPSSTEQRAPAPILDDATPNGGGPAPAGPQFRIVDGQIVVDQSSLVMDRHARAAAAHAGEDMETIEENDFTRLITSSSFMTTSKLRGPNIWTDAETELFYRGLSMFGTEFQMISHMFPGKQRRHVKLKFNREERCNAARVDAALIGEKTTKMDLDEYKLLTGTEFESVESIMAEQRKIEEGYEAERQRIADEQAEIMRKKKEELFADDDNAAAAAAKKKGKKKGKQAVAYGLNGEPIVNDA</sequence>
<dbReference type="GO" id="GO:0001156">
    <property type="term" value="F:TFIIIC-class transcription factor complex binding"/>
    <property type="evidence" value="ECO:0007669"/>
    <property type="project" value="TreeGrafter"/>
</dbReference>
<feature type="compositionally biased region" description="Low complexity" evidence="1">
    <location>
        <begin position="109"/>
        <end position="118"/>
    </location>
</feature>
<evidence type="ECO:0000259" key="2">
    <source>
        <dbReference type="SMART" id="SM00717"/>
    </source>
</evidence>
<feature type="compositionally biased region" description="Polar residues" evidence="1">
    <location>
        <begin position="168"/>
        <end position="184"/>
    </location>
</feature>
<proteinExistence type="predicted"/>
<reference evidence="3 4" key="1">
    <citation type="submission" date="2016-03" db="EMBL/GenBank/DDBJ databases">
        <title>Fine-scale spatial genetic structure of a fungal parasite of coffee scale insects.</title>
        <authorList>
            <person name="Jackson D."/>
            <person name="Zemenick K.A."/>
            <person name="Malloure B."/>
            <person name="Quandt C.A."/>
            <person name="James T.Y."/>
        </authorList>
    </citation>
    <scope>NUCLEOTIDE SEQUENCE [LARGE SCALE GENOMIC DNA]</scope>
    <source>
        <strain evidence="3 4">UM487</strain>
    </source>
</reference>
<dbReference type="GO" id="GO:0070898">
    <property type="term" value="P:RNA polymerase III preinitiation complex assembly"/>
    <property type="evidence" value="ECO:0007669"/>
    <property type="project" value="TreeGrafter"/>
</dbReference>
<feature type="compositionally biased region" description="Polar residues" evidence="1">
    <location>
        <begin position="63"/>
        <end position="73"/>
    </location>
</feature>
<dbReference type="CDD" id="cd00167">
    <property type="entry name" value="SANT"/>
    <property type="match status" value="1"/>
</dbReference>
<dbReference type="AlphaFoldDB" id="A0A179ICD9"/>
<dbReference type="EMBL" id="LUKN01002245">
    <property type="protein sequence ID" value="OAQ99409.1"/>
    <property type="molecule type" value="Genomic_DNA"/>
</dbReference>
<dbReference type="Proteomes" id="UP000243081">
    <property type="component" value="Unassembled WGS sequence"/>
</dbReference>
<dbReference type="PANTHER" id="PTHR22929">
    <property type="entry name" value="RNA POLYMERASE III TRANSCRIPTION INITIATION FACTOR B"/>
    <property type="match status" value="1"/>
</dbReference>
<feature type="compositionally biased region" description="Low complexity" evidence="1">
    <location>
        <begin position="10"/>
        <end position="25"/>
    </location>
</feature>
<dbReference type="Pfam" id="PF15963">
    <property type="entry name" value="Myb_DNA-bind_7"/>
    <property type="match status" value="1"/>
</dbReference>
<dbReference type="OrthoDB" id="272624at2759"/>
<comment type="caution">
    <text evidence="3">The sequence shown here is derived from an EMBL/GenBank/DDBJ whole genome shotgun (WGS) entry which is preliminary data.</text>
</comment>
<dbReference type="GO" id="GO:0000126">
    <property type="term" value="C:transcription factor TFIIIB complex"/>
    <property type="evidence" value="ECO:0007669"/>
    <property type="project" value="TreeGrafter"/>
</dbReference>
<dbReference type="SUPFAM" id="SSF46689">
    <property type="entry name" value="Homeodomain-like"/>
    <property type="match status" value="1"/>
</dbReference>
<dbReference type="InterPro" id="IPR009057">
    <property type="entry name" value="Homeodomain-like_sf"/>
</dbReference>
<feature type="compositionally biased region" description="Pro residues" evidence="1">
    <location>
        <begin position="26"/>
        <end position="42"/>
    </location>
</feature>
<dbReference type="Gene3D" id="1.20.58.1880">
    <property type="match status" value="1"/>
</dbReference>
<gene>
    <name evidence="3" type="ORF">LLEC1_04528</name>
</gene>
<dbReference type="PANTHER" id="PTHR22929:SF0">
    <property type="entry name" value="TRANSCRIPTION FACTOR TFIIIB COMPONENT B'' HOMOLOG"/>
    <property type="match status" value="1"/>
</dbReference>
<keyword evidence="4" id="KW-1185">Reference proteome</keyword>
<dbReference type="InterPro" id="IPR039467">
    <property type="entry name" value="TFIIIB_B''_Myb"/>
</dbReference>
<dbReference type="SMART" id="SM00717">
    <property type="entry name" value="SANT"/>
    <property type="match status" value="1"/>
</dbReference>
<protein>
    <recommendedName>
        <fullName evidence="2">Myb-like domain-containing protein</fullName>
    </recommendedName>
</protein>
<name>A0A179ICD9_CORDF</name>
<dbReference type="InterPro" id="IPR001005">
    <property type="entry name" value="SANT/Myb"/>
</dbReference>
<evidence type="ECO:0000313" key="3">
    <source>
        <dbReference type="EMBL" id="OAQ99409.1"/>
    </source>
</evidence>
<organism evidence="3 4">
    <name type="scientific">Cordyceps confragosa</name>
    <name type="common">Lecanicillium lecanii</name>
    <dbReference type="NCBI Taxonomy" id="2714763"/>
    <lineage>
        <taxon>Eukaryota</taxon>
        <taxon>Fungi</taxon>
        <taxon>Dikarya</taxon>
        <taxon>Ascomycota</taxon>
        <taxon>Pezizomycotina</taxon>
        <taxon>Sordariomycetes</taxon>
        <taxon>Hypocreomycetidae</taxon>
        <taxon>Hypocreales</taxon>
        <taxon>Cordycipitaceae</taxon>
        <taxon>Akanthomyces</taxon>
    </lineage>
</organism>
<evidence type="ECO:0000256" key="1">
    <source>
        <dbReference type="SAM" id="MobiDB-lite"/>
    </source>
</evidence>
<evidence type="ECO:0000313" key="4">
    <source>
        <dbReference type="Proteomes" id="UP000243081"/>
    </source>
</evidence>
<feature type="domain" description="Myb-like" evidence="2">
    <location>
        <begin position="264"/>
        <end position="312"/>
    </location>
</feature>
<feature type="compositionally biased region" description="Low complexity" evidence="1">
    <location>
        <begin position="125"/>
        <end position="139"/>
    </location>
</feature>